<evidence type="ECO:0000313" key="3">
    <source>
        <dbReference type="Proteomes" id="UP000036520"/>
    </source>
</evidence>
<dbReference type="AlphaFoldDB" id="A0A0H4PQH8"/>
<dbReference type="STRING" id="320787.CA2015_1060"/>
<organism evidence="2 3">
    <name type="scientific">Cyclobacterium amurskyense</name>
    <dbReference type="NCBI Taxonomy" id="320787"/>
    <lineage>
        <taxon>Bacteria</taxon>
        <taxon>Pseudomonadati</taxon>
        <taxon>Bacteroidota</taxon>
        <taxon>Cytophagia</taxon>
        <taxon>Cytophagales</taxon>
        <taxon>Cyclobacteriaceae</taxon>
        <taxon>Cyclobacterium</taxon>
    </lineage>
</organism>
<dbReference type="OrthoDB" id="975088at2"/>
<dbReference type="RefSeq" id="WP_048640946.1">
    <property type="nucleotide sequence ID" value="NZ_CAXBGM010000069.1"/>
</dbReference>
<keyword evidence="1" id="KW-0812">Transmembrane</keyword>
<feature type="transmembrane region" description="Helical" evidence="1">
    <location>
        <begin position="285"/>
        <end position="306"/>
    </location>
</feature>
<sequence length="370" mass="42693">MRCIGQILLLQGLFLLLLFLIPSRSFAQVLVNYDSAIYENVSNSWGKKNESVSVIVDANQFPDASWRIKIPAGTSLFFNNDLWEYYPRDTVLLISNQATVPFKGEQGKLEITAFKRGISAEDFSLKKGYFNTVVKEKTLGNVLTKRNRDEIRDFFFIALIAILFLIAIFRAFFPAIFGIFWNPRSVFSIEDIWESSSFSKIYSAELLFYLVLINMSTGLLVVLVIHGLGIDFYGMGLDGEVEKLVYGWLIFSLLLTIITFFKFIWLGTGAFLFNLKKIAFPHFFYLLKVRGFALFITICMLLVVYANNWLSLYEHFSYMYYTFIIIYSLGLIGLTIWLYKKNGFNNYHLFSYLCTSELIPFLVICKLLLG</sequence>
<evidence type="ECO:0000313" key="2">
    <source>
        <dbReference type="EMBL" id="AKP50512.1"/>
    </source>
</evidence>
<accession>A0A0H4PQH8</accession>
<keyword evidence="1" id="KW-1133">Transmembrane helix</keyword>
<feature type="transmembrane region" description="Helical" evidence="1">
    <location>
        <begin position="245"/>
        <end position="273"/>
    </location>
</feature>
<dbReference type="KEGG" id="camu:CA2015_1060"/>
<feature type="transmembrane region" description="Helical" evidence="1">
    <location>
        <begin position="349"/>
        <end position="369"/>
    </location>
</feature>
<keyword evidence="3" id="KW-1185">Reference proteome</keyword>
<proteinExistence type="predicted"/>
<protein>
    <recommendedName>
        <fullName evidence="4">DUF4271 domain-containing protein</fullName>
    </recommendedName>
</protein>
<gene>
    <name evidence="2" type="ORF">CA2015_1060</name>
</gene>
<feature type="transmembrane region" description="Helical" evidence="1">
    <location>
        <begin position="202"/>
        <end position="225"/>
    </location>
</feature>
<dbReference type="EMBL" id="CP012040">
    <property type="protein sequence ID" value="AKP50512.1"/>
    <property type="molecule type" value="Genomic_DNA"/>
</dbReference>
<feature type="transmembrane region" description="Helical" evidence="1">
    <location>
        <begin position="154"/>
        <end position="181"/>
    </location>
</feature>
<feature type="transmembrane region" description="Helical" evidence="1">
    <location>
        <begin position="318"/>
        <end position="337"/>
    </location>
</feature>
<keyword evidence="1" id="KW-0472">Membrane</keyword>
<reference evidence="2 3" key="1">
    <citation type="submission" date="2015-07" db="EMBL/GenBank/DDBJ databases">
        <authorList>
            <person name="Kim K.M."/>
        </authorList>
    </citation>
    <scope>NUCLEOTIDE SEQUENCE [LARGE SCALE GENOMIC DNA]</scope>
    <source>
        <strain evidence="2 3">KCTC 12363</strain>
    </source>
</reference>
<dbReference type="InterPro" id="IPR025367">
    <property type="entry name" value="DUF4271"/>
</dbReference>
<evidence type="ECO:0000256" key="1">
    <source>
        <dbReference type="SAM" id="Phobius"/>
    </source>
</evidence>
<dbReference type="Proteomes" id="UP000036520">
    <property type="component" value="Chromosome"/>
</dbReference>
<name>A0A0H4PQH8_9BACT</name>
<evidence type="ECO:0008006" key="4">
    <source>
        <dbReference type="Google" id="ProtNLM"/>
    </source>
</evidence>
<dbReference type="Pfam" id="PF14093">
    <property type="entry name" value="DUF4271"/>
    <property type="match status" value="1"/>
</dbReference>